<dbReference type="PANTHER" id="PTHR43175">
    <property type="entry name" value="CARBONIC ANHYDRASE"/>
    <property type="match status" value="1"/>
</dbReference>
<dbReference type="InterPro" id="IPR001765">
    <property type="entry name" value="Carbonic_anhydrase"/>
</dbReference>
<reference evidence="7 8" key="1">
    <citation type="submission" date="2021-02" db="EMBL/GenBank/DDBJ databases">
        <title>Alicyclobacillus curvatus sp. nov. and Alicyclobacillus mengziensis sp. nov., two acidophilic bacteria isolated from acid mine drainage.</title>
        <authorList>
            <person name="Huang Y."/>
        </authorList>
    </citation>
    <scope>NUCLEOTIDE SEQUENCE [LARGE SCALE GENOMIC DNA]</scope>
    <source>
        <strain evidence="7 8">S30H14</strain>
    </source>
</reference>
<dbReference type="SMART" id="SM00947">
    <property type="entry name" value="Pro_CA"/>
    <property type="match status" value="1"/>
</dbReference>
<keyword evidence="8" id="KW-1185">Reference proteome</keyword>
<dbReference type="PANTHER" id="PTHR43175:SF3">
    <property type="entry name" value="CARBON DISULFIDE HYDROLASE"/>
    <property type="match status" value="1"/>
</dbReference>
<dbReference type="SUPFAM" id="SSF53056">
    <property type="entry name" value="beta-carbonic anhydrase, cab"/>
    <property type="match status" value="1"/>
</dbReference>
<name>A0A9X7W229_9BACL</name>
<dbReference type="EMBL" id="CP071182">
    <property type="protein sequence ID" value="QSO48914.1"/>
    <property type="molecule type" value="Genomic_DNA"/>
</dbReference>
<comment type="similarity">
    <text evidence="1">Belongs to the beta-class carbonic anhydrase family.</text>
</comment>
<evidence type="ECO:0000256" key="3">
    <source>
        <dbReference type="ARBA" id="ARBA00022723"/>
    </source>
</evidence>
<dbReference type="GO" id="GO:0008270">
    <property type="term" value="F:zinc ion binding"/>
    <property type="evidence" value="ECO:0007669"/>
    <property type="project" value="InterPro"/>
</dbReference>
<accession>A0A9X7W229</accession>
<evidence type="ECO:0000256" key="5">
    <source>
        <dbReference type="ARBA" id="ARBA00048348"/>
    </source>
</evidence>
<protein>
    <recommendedName>
        <fullName evidence="2">carbonic anhydrase</fullName>
        <ecNumber evidence="2">4.2.1.1</ecNumber>
    </recommendedName>
</protein>
<evidence type="ECO:0000313" key="7">
    <source>
        <dbReference type="EMBL" id="QSO48914.1"/>
    </source>
</evidence>
<sequence length="188" mass="21120">MTRLEEILEFNQKFVESKEYEQYQTSKFPDKKLVILSCMDTRLTDLLPRAMNLKNGDAKFVKNAGAVVSHPFGSIMRSIIVAVYDLGADEICVIGHHGCGMSSINPEATIQKMNTRGISQETIRTIEYAGVDLQTWLQRIESIPDSVRESVNMIRNHPLIPKTVRVHGLVIDPDTGKLDVVVNGYETE</sequence>
<evidence type="ECO:0000313" key="8">
    <source>
        <dbReference type="Proteomes" id="UP000663505"/>
    </source>
</evidence>
<evidence type="ECO:0000256" key="1">
    <source>
        <dbReference type="ARBA" id="ARBA00006217"/>
    </source>
</evidence>
<proteinExistence type="inferred from homology"/>
<dbReference type="Pfam" id="PF00484">
    <property type="entry name" value="Pro_CA"/>
    <property type="match status" value="1"/>
</dbReference>
<dbReference type="RefSeq" id="WP_206658229.1">
    <property type="nucleotide sequence ID" value="NZ_CP071182.1"/>
</dbReference>
<dbReference type="CDD" id="cd03379">
    <property type="entry name" value="beta_CA_cladeD"/>
    <property type="match status" value="1"/>
</dbReference>
<evidence type="ECO:0000256" key="2">
    <source>
        <dbReference type="ARBA" id="ARBA00012925"/>
    </source>
</evidence>
<dbReference type="InterPro" id="IPR036874">
    <property type="entry name" value="Carbonic_anhydrase_sf"/>
</dbReference>
<keyword evidence="3 6" id="KW-0479">Metal-binding</keyword>
<feature type="binding site" evidence="6">
    <location>
        <position position="96"/>
    </location>
    <ligand>
        <name>Zn(2+)</name>
        <dbReference type="ChEBI" id="CHEBI:29105"/>
    </ligand>
</feature>
<keyword evidence="4 6" id="KW-0862">Zinc</keyword>
<dbReference type="Proteomes" id="UP000663505">
    <property type="component" value="Chromosome"/>
</dbReference>
<comment type="catalytic activity">
    <reaction evidence="5">
        <text>hydrogencarbonate + H(+) = CO2 + H2O</text>
        <dbReference type="Rhea" id="RHEA:10748"/>
        <dbReference type="ChEBI" id="CHEBI:15377"/>
        <dbReference type="ChEBI" id="CHEBI:15378"/>
        <dbReference type="ChEBI" id="CHEBI:16526"/>
        <dbReference type="ChEBI" id="CHEBI:17544"/>
        <dbReference type="EC" id="4.2.1.1"/>
    </reaction>
</comment>
<dbReference type="KEGG" id="afx:JZ786_08190"/>
<feature type="binding site" evidence="6">
    <location>
        <position position="38"/>
    </location>
    <ligand>
        <name>Zn(2+)</name>
        <dbReference type="ChEBI" id="CHEBI:29105"/>
    </ligand>
</feature>
<evidence type="ECO:0000256" key="6">
    <source>
        <dbReference type="PIRSR" id="PIRSR601765-1"/>
    </source>
</evidence>
<dbReference type="GO" id="GO:0004089">
    <property type="term" value="F:carbonate dehydratase activity"/>
    <property type="evidence" value="ECO:0007669"/>
    <property type="project" value="UniProtKB-EC"/>
</dbReference>
<dbReference type="Gene3D" id="3.40.1050.10">
    <property type="entry name" value="Carbonic anhydrase"/>
    <property type="match status" value="1"/>
</dbReference>
<feature type="binding site" evidence="6">
    <location>
        <position position="99"/>
    </location>
    <ligand>
        <name>Zn(2+)</name>
        <dbReference type="ChEBI" id="CHEBI:29105"/>
    </ligand>
</feature>
<organism evidence="7 8">
    <name type="scientific">Alicyclobacillus mengziensis</name>
    <dbReference type="NCBI Taxonomy" id="2931921"/>
    <lineage>
        <taxon>Bacteria</taxon>
        <taxon>Bacillati</taxon>
        <taxon>Bacillota</taxon>
        <taxon>Bacilli</taxon>
        <taxon>Bacillales</taxon>
        <taxon>Alicyclobacillaceae</taxon>
        <taxon>Alicyclobacillus</taxon>
    </lineage>
</organism>
<dbReference type="EC" id="4.2.1.1" evidence="2"/>
<evidence type="ECO:0000256" key="4">
    <source>
        <dbReference type="ARBA" id="ARBA00022833"/>
    </source>
</evidence>
<feature type="binding site" evidence="6">
    <location>
        <position position="40"/>
    </location>
    <ligand>
        <name>Zn(2+)</name>
        <dbReference type="ChEBI" id="CHEBI:29105"/>
    </ligand>
</feature>
<comment type="cofactor">
    <cofactor evidence="6">
        <name>Zn(2+)</name>
        <dbReference type="ChEBI" id="CHEBI:29105"/>
    </cofactor>
    <text evidence="6">Binds 1 zinc ion per subunit.</text>
</comment>
<dbReference type="AlphaFoldDB" id="A0A9X7W229"/>
<gene>
    <name evidence="7" type="ORF">JZ786_08190</name>
</gene>